<dbReference type="OrthoDB" id="6435759at2759"/>
<dbReference type="Proteomes" id="UP000887013">
    <property type="component" value="Unassembled WGS sequence"/>
</dbReference>
<dbReference type="AlphaFoldDB" id="A0A8X6UDA5"/>
<evidence type="ECO:0000313" key="3">
    <source>
        <dbReference type="Proteomes" id="UP000887013"/>
    </source>
</evidence>
<protein>
    <submittedName>
        <fullName evidence="2">Uncharacterized protein</fullName>
    </submittedName>
</protein>
<feature type="transmembrane region" description="Helical" evidence="1">
    <location>
        <begin position="77"/>
        <end position="101"/>
    </location>
</feature>
<name>A0A8X6UDA5_NEPPI</name>
<accession>A0A8X6UDA5</accession>
<reference evidence="2" key="1">
    <citation type="submission" date="2020-08" db="EMBL/GenBank/DDBJ databases">
        <title>Multicomponent nature underlies the extraordinary mechanical properties of spider dragline silk.</title>
        <authorList>
            <person name="Kono N."/>
            <person name="Nakamura H."/>
            <person name="Mori M."/>
            <person name="Yoshida Y."/>
            <person name="Ohtoshi R."/>
            <person name="Malay A.D."/>
            <person name="Moran D.A.P."/>
            <person name="Tomita M."/>
            <person name="Numata K."/>
            <person name="Arakawa K."/>
        </authorList>
    </citation>
    <scope>NUCLEOTIDE SEQUENCE</scope>
</reference>
<keyword evidence="3" id="KW-1185">Reference proteome</keyword>
<proteinExistence type="predicted"/>
<organism evidence="2 3">
    <name type="scientific">Nephila pilipes</name>
    <name type="common">Giant wood spider</name>
    <name type="synonym">Nephila maculata</name>
    <dbReference type="NCBI Taxonomy" id="299642"/>
    <lineage>
        <taxon>Eukaryota</taxon>
        <taxon>Metazoa</taxon>
        <taxon>Ecdysozoa</taxon>
        <taxon>Arthropoda</taxon>
        <taxon>Chelicerata</taxon>
        <taxon>Arachnida</taxon>
        <taxon>Araneae</taxon>
        <taxon>Araneomorphae</taxon>
        <taxon>Entelegynae</taxon>
        <taxon>Araneoidea</taxon>
        <taxon>Nephilidae</taxon>
        <taxon>Nephila</taxon>
    </lineage>
</organism>
<sequence>MVKEKPPIRKSVSRLLETLLKKKKKQLRGLFKLSKTAGCGRNSRGVFAASLRPRRFNGATYPRPDSINDPSGGMRSFLVTVIVILLIMDCFAQVLEALIAGKAAHKLARIKVKAKDKKKIKYGAGAVIKSAKSVVEGALAKPLKLIGALLGPVGKPIKFVGTALKAKSVADKAKAIVLTVKKLSRDSVRLG</sequence>
<dbReference type="EMBL" id="BMAW01076791">
    <property type="protein sequence ID" value="GFU03123.1"/>
    <property type="molecule type" value="Genomic_DNA"/>
</dbReference>
<evidence type="ECO:0000313" key="2">
    <source>
        <dbReference type="EMBL" id="GFU03123.1"/>
    </source>
</evidence>
<keyword evidence="1" id="KW-0472">Membrane</keyword>
<comment type="caution">
    <text evidence="2">The sequence shown here is derived from an EMBL/GenBank/DDBJ whole genome shotgun (WGS) entry which is preliminary data.</text>
</comment>
<keyword evidence="1" id="KW-1133">Transmembrane helix</keyword>
<keyword evidence="1" id="KW-0812">Transmembrane</keyword>
<gene>
    <name evidence="2" type="ORF">NPIL_667651</name>
</gene>
<evidence type="ECO:0000256" key="1">
    <source>
        <dbReference type="SAM" id="Phobius"/>
    </source>
</evidence>